<dbReference type="Pfam" id="PF00072">
    <property type="entry name" value="Response_reg"/>
    <property type="match status" value="1"/>
</dbReference>
<feature type="active site" evidence="6 7">
    <location>
        <position position="294"/>
    </location>
</feature>
<comment type="function">
    <text evidence="4">May play the central regulatory role in sporulation. It may be an element of the effector pathway responsible for the activation of sporulation genes in response to nutritional stress. Spo0A may act in concert with spo0H (a sigma factor) to control the expression of some genes that are critical to the sporulation process.</text>
</comment>
<dbReference type="GO" id="GO:0000156">
    <property type="term" value="F:phosphorelay response regulator activity"/>
    <property type="evidence" value="ECO:0007669"/>
    <property type="project" value="InterPro"/>
</dbReference>
<dbReference type="EC" id="3.1.1.61" evidence="6"/>
<comment type="caution">
    <text evidence="11">The sequence shown here is derived from an EMBL/GenBank/DDBJ whole genome shotgun (WGS) entry which is preliminary data.</text>
</comment>
<dbReference type="InterPro" id="IPR000673">
    <property type="entry name" value="Sig_transdc_resp-reg_Me-estase"/>
</dbReference>
<dbReference type="GO" id="GO:0006935">
    <property type="term" value="P:chemotaxis"/>
    <property type="evidence" value="ECO:0007669"/>
    <property type="project" value="UniProtKB-UniRule"/>
</dbReference>
<dbReference type="InterPro" id="IPR008248">
    <property type="entry name" value="CheB-like"/>
</dbReference>
<reference evidence="11" key="1">
    <citation type="submission" date="2021-01" db="EMBL/GenBank/DDBJ databases">
        <title>Genomic Encyclopedia of Type Strains, Phase IV (KMG-IV): sequencing the most valuable type-strain genomes for metagenomic binning, comparative biology and taxonomic classification.</title>
        <authorList>
            <person name="Goeker M."/>
        </authorList>
    </citation>
    <scope>NUCLEOTIDE SEQUENCE</scope>
    <source>
        <strain evidence="11">DSM 23230</strain>
    </source>
</reference>
<keyword evidence="6 8" id="KW-0597">Phosphoprotein</keyword>
<evidence type="ECO:0000259" key="9">
    <source>
        <dbReference type="PROSITE" id="PS50110"/>
    </source>
</evidence>
<comment type="function">
    <text evidence="6">Involved in chemotaxis. Part of a chemotaxis signal transduction system that modulates chemotaxis in response to various stimuli. Catalyzes the demethylation of specific methylglutamate residues introduced into the chemoreceptors (methyl-accepting chemotaxis proteins or MCP) by CheR. Also mediates the irreversible deamidation of specific glutamine residues to glutamic acid.</text>
</comment>
<dbReference type="Gene3D" id="3.40.50.2300">
    <property type="match status" value="1"/>
</dbReference>
<comment type="domain">
    <text evidence="6">Contains a C-terminal catalytic domain, and an N-terminal region which modulates catalytic activity.</text>
</comment>
<dbReference type="AlphaFoldDB" id="A0A938XR65"/>
<dbReference type="NCBIfam" id="NF009206">
    <property type="entry name" value="PRK12555.1"/>
    <property type="match status" value="1"/>
</dbReference>
<feature type="active site" evidence="6 7">
    <location>
        <position position="172"/>
    </location>
</feature>
<feature type="domain" description="CheB-type methylesterase" evidence="10">
    <location>
        <begin position="160"/>
        <end position="350"/>
    </location>
</feature>
<dbReference type="EC" id="3.5.1.44" evidence="6"/>
<dbReference type="HAMAP" id="MF_00099">
    <property type="entry name" value="CheB_chemtxs"/>
    <property type="match status" value="1"/>
</dbReference>
<accession>A0A938XR65</accession>
<dbReference type="Proteomes" id="UP000774000">
    <property type="component" value="Unassembled WGS sequence"/>
</dbReference>
<evidence type="ECO:0000256" key="2">
    <source>
        <dbReference type="ARBA" id="ARBA00022500"/>
    </source>
</evidence>
<sequence>MTQKIKALVVDDSAVVRNLLTEILEADSSIEVVGAAGDPYKAVKKIKKFNPDVITLDVEMPKMSGLQFLQKLMTTYPLPVVMISSLTKQGSSETIKALEYGAVDFVAKSNLHKEQSKKKFATEVVRKVKLAAGVRVKKLKKNLKRSRSSQSQKKSQPQTKFNNKYVIGIGASTGGVKALKNLIPNFPANCPGIVIVQHMPKEFTKSFAKTLDNVAQVKVKEAAAGDKIKPGQALLAPGDEHVKINKKGSSYYVSLDKGAKVSHQRPAVDVTFSSLAQTVERNTVGVLLTGMGEDGAQGLKEIKDAGGYTIAESEKTATIFGMPKKAINIGATNKVLPLSKIPNQVISIIK</sequence>
<dbReference type="PROSITE" id="PS50110">
    <property type="entry name" value="RESPONSE_REGULATORY"/>
    <property type="match status" value="1"/>
</dbReference>
<evidence type="ECO:0000256" key="8">
    <source>
        <dbReference type="PROSITE-ProRule" id="PRU00169"/>
    </source>
</evidence>
<dbReference type="SUPFAM" id="SSF52172">
    <property type="entry name" value="CheY-like"/>
    <property type="match status" value="1"/>
</dbReference>
<dbReference type="SMART" id="SM00448">
    <property type="entry name" value="REC"/>
    <property type="match status" value="1"/>
</dbReference>
<dbReference type="NCBIfam" id="NF001965">
    <property type="entry name" value="PRK00742.1"/>
    <property type="match status" value="1"/>
</dbReference>
<proteinExistence type="inferred from homology"/>
<evidence type="ECO:0000256" key="4">
    <source>
        <dbReference type="ARBA" id="ARBA00024867"/>
    </source>
</evidence>
<feature type="modified residue" description="4-aspartylphosphate" evidence="6 8">
    <location>
        <position position="57"/>
    </location>
</feature>
<comment type="similarity">
    <text evidence="6">Belongs to the CheB family.</text>
</comment>
<evidence type="ECO:0000256" key="7">
    <source>
        <dbReference type="PROSITE-ProRule" id="PRU00050"/>
    </source>
</evidence>
<gene>
    <name evidence="6" type="primary">cheB</name>
    <name evidence="11" type="ORF">JOC47_000744</name>
</gene>
<comment type="PTM">
    <text evidence="6">Phosphorylated by CheA. Phosphorylation of the N-terminal regulatory domain activates the methylesterase activity.</text>
</comment>
<dbReference type="Gene3D" id="3.40.50.180">
    <property type="entry name" value="Methylesterase CheB, C-terminal domain"/>
    <property type="match status" value="1"/>
</dbReference>
<dbReference type="PROSITE" id="PS50122">
    <property type="entry name" value="CHEB"/>
    <property type="match status" value="1"/>
</dbReference>
<dbReference type="InterPro" id="IPR035909">
    <property type="entry name" value="CheB_C"/>
</dbReference>
<evidence type="ECO:0000256" key="3">
    <source>
        <dbReference type="ARBA" id="ARBA00022801"/>
    </source>
</evidence>
<organism evidence="11 12">
    <name type="scientific">Halanaerobacter jeridensis</name>
    <dbReference type="NCBI Taxonomy" id="706427"/>
    <lineage>
        <taxon>Bacteria</taxon>
        <taxon>Bacillati</taxon>
        <taxon>Bacillota</taxon>
        <taxon>Clostridia</taxon>
        <taxon>Halanaerobiales</taxon>
        <taxon>Halobacteroidaceae</taxon>
        <taxon>Halanaerobacter</taxon>
    </lineage>
</organism>
<evidence type="ECO:0000256" key="6">
    <source>
        <dbReference type="HAMAP-Rule" id="MF_00099"/>
    </source>
</evidence>
<dbReference type="EMBL" id="JAFBDQ010000003">
    <property type="protein sequence ID" value="MBM7555910.1"/>
    <property type="molecule type" value="Genomic_DNA"/>
</dbReference>
<comment type="catalytic activity">
    <reaction evidence="6">
        <text>L-glutaminyl-[protein] + H2O = L-glutamyl-[protein] + NH4(+)</text>
        <dbReference type="Rhea" id="RHEA:16441"/>
        <dbReference type="Rhea" id="RHEA-COMP:10207"/>
        <dbReference type="Rhea" id="RHEA-COMP:10208"/>
        <dbReference type="ChEBI" id="CHEBI:15377"/>
        <dbReference type="ChEBI" id="CHEBI:28938"/>
        <dbReference type="ChEBI" id="CHEBI:29973"/>
        <dbReference type="ChEBI" id="CHEBI:30011"/>
        <dbReference type="EC" id="3.5.1.44"/>
    </reaction>
</comment>
<dbReference type="GO" id="GO:0008984">
    <property type="term" value="F:protein-glutamate methylesterase activity"/>
    <property type="evidence" value="ECO:0007669"/>
    <property type="project" value="UniProtKB-UniRule"/>
</dbReference>
<dbReference type="InterPro" id="IPR001789">
    <property type="entry name" value="Sig_transdc_resp-reg_receiver"/>
</dbReference>
<dbReference type="GO" id="GO:0005737">
    <property type="term" value="C:cytoplasm"/>
    <property type="evidence" value="ECO:0007669"/>
    <property type="project" value="UniProtKB-SubCell"/>
</dbReference>
<comment type="subcellular location">
    <subcellularLocation>
        <location evidence="6">Cytoplasm</location>
    </subcellularLocation>
</comment>
<dbReference type="GO" id="GO:0050568">
    <property type="term" value="F:protein-glutamine glutaminase activity"/>
    <property type="evidence" value="ECO:0007669"/>
    <property type="project" value="UniProtKB-UniRule"/>
</dbReference>
<keyword evidence="1 6" id="KW-0963">Cytoplasm</keyword>
<keyword evidence="12" id="KW-1185">Reference proteome</keyword>
<evidence type="ECO:0000256" key="5">
    <source>
        <dbReference type="ARBA" id="ARBA00048267"/>
    </source>
</evidence>
<evidence type="ECO:0000313" key="11">
    <source>
        <dbReference type="EMBL" id="MBM7555910.1"/>
    </source>
</evidence>
<keyword evidence="2 6" id="KW-0145">Chemotaxis</keyword>
<protein>
    <recommendedName>
        <fullName evidence="6">Protein-glutamate methylesterase/protein-glutamine glutaminase</fullName>
        <ecNumber evidence="6">3.1.1.61</ecNumber>
        <ecNumber evidence="6">3.5.1.44</ecNumber>
    </recommendedName>
</protein>
<name>A0A938XR65_9FIRM</name>
<feature type="active site" evidence="6 7">
    <location>
        <position position="198"/>
    </location>
</feature>
<dbReference type="CDD" id="cd17541">
    <property type="entry name" value="REC_CheB-like"/>
    <property type="match status" value="1"/>
</dbReference>
<dbReference type="RefSeq" id="WP_204700625.1">
    <property type="nucleotide sequence ID" value="NZ_JAFBDQ010000003.1"/>
</dbReference>
<dbReference type="PANTHER" id="PTHR42872">
    <property type="entry name" value="PROTEIN-GLUTAMATE METHYLESTERASE/PROTEIN-GLUTAMINE GLUTAMINASE"/>
    <property type="match status" value="1"/>
</dbReference>
<evidence type="ECO:0000313" key="12">
    <source>
        <dbReference type="Proteomes" id="UP000774000"/>
    </source>
</evidence>
<evidence type="ECO:0000256" key="1">
    <source>
        <dbReference type="ARBA" id="ARBA00022490"/>
    </source>
</evidence>
<dbReference type="PIRSF" id="PIRSF000876">
    <property type="entry name" value="RR_chemtxs_CheB"/>
    <property type="match status" value="1"/>
</dbReference>
<evidence type="ECO:0000259" key="10">
    <source>
        <dbReference type="PROSITE" id="PS50122"/>
    </source>
</evidence>
<dbReference type="SUPFAM" id="SSF52738">
    <property type="entry name" value="Methylesterase CheB, C-terminal domain"/>
    <property type="match status" value="1"/>
</dbReference>
<dbReference type="Pfam" id="PF01339">
    <property type="entry name" value="CheB_methylest"/>
    <property type="match status" value="1"/>
</dbReference>
<dbReference type="PANTHER" id="PTHR42872:SF6">
    <property type="entry name" value="PROTEIN-GLUTAMATE METHYLESTERASE_PROTEIN-GLUTAMINE GLUTAMINASE"/>
    <property type="match status" value="1"/>
</dbReference>
<dbReference type="InterPro" id="IPR011006">
    <property type="entry name" value="CheY-like_superfamily"/>
</dbReference>
<comment type="catalytic activity">
    <reaction evidence="5 6">
        <text>[protein]-L-glutamate 5-O-methyl ester + H2O = L-glutamyl-[protein] + methanol + H(+)</text>
        <dbReference type="Rhea" id="RHEA:23236"/>
        <dbReference type="Rhea" id="RHEA-COMP:10208"/>
        <dbReference type="Rhea" id="RHEA-COMP:10311"/>
        <dbReference type="ChEBI" id="CHEBI:15377"/>
        <dbReference type="ChEBI" id="CHEBI:15378"/>
        <dbReference type="ChEBI" id="CHEBI:17790"/>
        <dbReference type="ChEBI" id="CHEBI:29973"/>
        <dbReference type="ChEBI" id="CHEBI:82795"/>
        <dbReference type="EC" id="3.1.1.61"/>
    </reaction>
</comment>
<feature type="domain" description="Response regulatory" evidence="9">
    <location>
        <begin position="6"/>
        <end position="123"/>
    </location>
</feature>
<dbReference type="CDD" id="cd16432">
    <property type="entry name" value="CheB_Rec"/>
    <property type="match status" value="1"/>
</dbReference>
<keyword evidence="3 6" id="KW-0378">Hydrolase</keyword>